<keyword evidence="1" id="KW-0812">Transmembrane</keyword>
<feature type="transmembrane region" description="Helical" evidence="1">
    <location>
        <begin position="122"/>
        <end position="147"/>
    </location>
</feature>
<sequence>MDNSTHLVSSSVSSWKSALPRPVGVAGDPYLAAGLVLGYFVLGLGSYTWAIWSQRMAISSFYKGIKLCTVGRYSDLTGIQNIYGFFKPLISIDAANVITALALVVELFMSACNPPDVCHQVFFAWLLFRHFGVLLHVFNALACLFYLDHPQQAAKIYKYYLRQAKQPENISAMTRVAFEGFKDVEKKAENEEGPEIKDVGPISISKSFNNRGLFGFIQVAKIAFKKMRGVQKRRLIKDKKKEVEAKFDFFEWYLTYSKPDMTTLEPHYFWKDVALCYKYYTNKTASESSSFPGLLDCLNQGLFLSKERRAALEEVEKTVSDLEKIQGVLKRAFEENTDDVKVAERYILSNIILSNKMPDSPRLTSVTELKTIIHRFLNTEVGQGSSEFYLLVLLLFWPEEQDHILQHDNEEVQQQATQEMGGEAAQLPADLIFVPDFEKYVTFMEKAFERYAKYLRGRYLLPLFFLGKGSGLSKWIHKSKLDAIVEQKVDTELLGEIHENNINKTKRINEIWQNGEVWQIPEIQDILLPVAAEPLHSHIIPDMLEDQAVLVCAGGKKVKAFTEFESDALAHRPMLVYLGFTIRHPVVFKVADSCTK</sequence>
<reference evidence="2" key="1">
    <citation type="submission" date="2023-07" db="EMBL/GenBank/DDBJ databases">
        <title>Chromosome-level Genome Assembly of Striped Snakehead (Channa striata).</title>
        <authorList>
            <person name="Liu H."/>
        </authorList>
    </citation>
    <scope>NUCLEOTIDE SEQUENCE</scope>
    <source>
        <strain evidence="2">Gz</strain>
        <tissue evidence="2">Muscle</tissue>
    </source>
</reference>
<proteinExistence type="predicted"/>
<dbReference type="EMBL" id="JAUPFM010000001">
    <property type="protein sequence ID" value="KAK2862899.1"/>
    <property type="molecule type" value="Genomic_DNA"/>
</dbReference>
<dbReference type="PANTHER" id="PTHR16155">
    <property type="entry name" value="DED DOMAIN-CONTAINING PROTEIN"/>
    <property type="match status" value="1"/>
</dbReference>
<dbReference type="PANTHER" id="PTHR16155:SF18">
    <property type="entry name" value="STERILE ALPHA MOTIF DOMAIN-CONTAINING PROTEIN 9-LIKE"/>
    <property type="match status" value="1"/>
</dbReference>
<organism evidence="2 3">
    <name type="scientific">Channa striata</name>
    <name type="common">Snakehead murrel</name>
    <name type="synonym">Ophicephalus striatus</name>
    <dbReference type="NCBI Taxonomy" id="64152"/>
    <lineage>
        <taxon>Eukaryota</taxon>
        <taxon>Metazoa</taxon>
        <taxon>Chordata</taxon>
        <taxon>Craniata</taxon>
        <taxon>Vertebrata</taxon>
        <taxon>Euteleostomi</taxon>
        <taxon>Actinopterygii</taxon>
        <taxon>Neopterygii</taxon>
        <taxon>Teleostei</taxon>
        <taxon>Neoteleostei</taxon>
        <taxon>Acanthomorphata</taxon>
        <taxon>Anabantaria</taxon>
        <taxon>Anabantiformes</taxon>
        <taxon>Channoidei</taxon>
        <taxon>Channidae</taxon>
        <taxon>Channa</taxon>
    </lineage>
</organism>
<dbReference type="Proteomes" id="UP001187415">
    <property type="component" value="Unassembled WGS sequence"/>
</dbReference>
<dbReference type="GO" id="GO:0005737">
    <property type="term" value="C:cytoplasm"/>
    <property type="evidence" value="ECO:0007669"/>
    <property type="project" value="TreeGrafter"/>
</dbReference>
<evidence type="ECO:0000313" key="3">
    <source>
        <dbReference type="Proteomes" id="UP001187415"/>
    </source>
</evidence>
<evidence type="ECO:0000313" key="2">
    <source>
        <dbReference type="EMBL" id="KAK2862899.1"/>
    </source>
</evidence>
<evidence type="ECO:0000256" key="1">
    <source>
        <dbReference type="SAM" id="Phobius"/>
    </source>
</evidence>
<keyword evidence="1" id="KW-1133">Transmembrane helix</keyword>
<accession>A0AA88NUA7</accession>
<feature type="transmembrane region" description="Helical" evidence="1">
    <location>
        <begin position="89"/>
        <end position="110"/>
    </location>
</feature>
<gene>
    <name evidence="2" type="ORF">Q5P01_002432</name>
</gene>
<name>A0AA88NUA7_CHASR</name>
<feature type="transmembrane region" description="Helical" evidence="1">
    <location>
        <begin position="30"/>
        <end position="52"/>
    </location>
</feature>
<comment type="caution">
    <text evidence="2">The sequence shown here is derived from an EMBL/GenBank/DDBJ whole genome shotgun (WGS) entry which is preliminary data.</text>
</comment>
<keyword evidence="1" id="KW-0472">Membrane</keyword>
<keyword evidence="3" id="KW-1185">Reference proteome</keyword>
<dbReference type="AlphaFoldDB" id="A0AA88NUA7"/>
<protein>
    <submittedName>
        <fullName evidence="2">Uncharacterized protein</fullName>
    </submittedName>
</protein>